<sequence>MSKKQNSFANPSPQALTALAIACFIFFGILTGEIGADSNLAVAIWLFGGFVCQFTAGIIELKDGNLTGGNVMLLFGSFFMLVTGLLKTAEFICHSSGIHYSIAPDPYAWLCLAIVLTIFTPAYLVGSPVFFLGLICADIALWLITFMKLGILSPAIAAPIAAYSLLTLGLIAIYLASAVVLNNSFKRTVLPVGKPIIAVE</sequence>
<evidence type="ECO:0000256" key="5">
    <source>
        <dbReference type="ARBA" id="ARBA00023136"/>
    </source>
</evidence>
<dbReference type="GO" id="GO:0071422">
    <property type="term" value="P:succinate transmembrane transport"/>
    <property type="evidence" value="ECO:0007669"/>
    <property type="project" value="TreeGrafter"/>
</dbReference>
<accession>A0A1H0W2U3</accession>
<evidence type="ECO:0000256" key="2">
    <source>
        <dbReference type="ARBA" id="ARBA00005587"/>
    </source>
</evidence>
<dbReference type="OrthoDB" id="9787939at2"/>
<keyword evidence="3 6" id="KW-0812">Transmembrane</keyword>
<proteinExistence type="inferred from homology"/>
<dbReference type="GO" id="GO:0015360">
    <property type="term" value="F:acetate:proton symporter activity"/>
    <property type="evidence" value="ECO:0007669"/>
    <property type="project" value="TreeGrafter"/>
</dbReference>
<dbReference type="Proteomes" id="UP000199073">
    <property type="component" value="Unassembled WGS sequence"/>
</dbReference>
<dbReference type="EMBL" id="FNJI01000092">
    <property type="protein sequence ID" value="SDP85044.1"/>
    <property type="molecule type" value="Genomic_DNA"/>
</dbReference>
<dbReference type="GO" id="GO:0005886">
    <property type="term" value="C:plasma membrane"/>
    <property type="evidence" value="ECO:0007669"/>
    <property type="project" value="TreeGrafter"/>
</dbReference>
<evidence type="ECO:0000313" key="7">
    <source>
        <dbReference type="EMBL" id="SDP85044.1"/>
    </source>
</evidence>
<feature type="transmembrane region" description="Helical" evidence="6">
    <location>
        <begin position="130"/>
        <end position="149"/>
    </location>
</feature>
<organism evidence="7 8">
    <name type="scientific">Desulforhopalus singaporensis</name>
    <dbReference type="NCBI Taxonomy" id="91360"/>
    <lineage>
        <taxon>Bacteria</taxon>
        <taxon>Pseudomonadati</taxon>
        <taxon>Thermodesulfobacteriota</taxon>
        <taxon>Desulfobulbia</taxon>
        <taxon>Desulfobulbales</taxon>
        <taxon>Desulfocapsaceae</taxon>
        <taxon>Desulforhopalus</taxon>
    </lineage>
</organism>
<evidence type="ECO:0000256" key="3">
    <source>
        <dbReference type="ARBA" id="ARBA00022692"/>
    </source>
</evidence>
<reference evidence="7 8" key="1">
    <citation type="submission" date="2016-10" db="EMBL/GenBank/DDBJ databases">
        <authorList>
            <person name="de Groot N.N."/>
        </authorList>
    </citation>
    <scope>NUCLEOTIDE SEQUENCE [LARGE SCALE GENOMIC DNA]</scope>
    <source>
        <strain evidence="7 8">DSM 12130</strain>
    </source>
</reference>
<keyword evidence="5 6" id="KW-0472">Membrane</keyword>
<dbReference type="AlphaFoldDB" id="A0A1H0W2U3"/>
<dbReference type="PROSITE" id="PS51257">
    <property type="entry name" value="PROKAR_LIPOPROTEIN"/>
    <property type="match status" value="1"/>
</dbReference>
<feature type="transmembrane region" description="Helical" evidence="6">
    <location>
        <begin position="161"/>
        <end position="181"/>
    </location>
</feature>
<comment type="subcellular location">
    <subcellularLocation>
        <location evidence="1">Membrane</location>
        <topology evidence="1">Multi-pass membrane protein</topology>
    </subcellularLocation>
</comment>
<feature type="transmembrane region" description="Helical" evidence="6">
    <location>
        <begin position="42"/>
        <end position="61"/>
    </location>
</feature>
<dbReference type="PANTHER" id="PTHR30178">
    <property type="entry name" value="INNER MEMBRANE PROTEIN YAAH"/>
    <property type="match status" value="1"/>
</dbReference>
<protein>
    <recommendedName>
        <fullName evidence="9">GPR1/FUN34/yaaH family protein</fullName>
    </recommendedName>
</protein>
<evidence type="ECO:0000313" key="8">
    <source>
        <dbReference type="Proteomes" id="UP000199073"/>
    </source>
</evidence>
<dbReference type="PANTHER" id="PTHR30178:SF3">
    <property type="entry name" value="SUCCINATE-ACETATE_PROTON SYMPORTER SATP"/>
    <property type="match status" value="1"/>
</dbReference>
<dbReference type="RefSeq" id="WP_092226359.1">
    <property type="nucleotide sequence ID" value="NZ_FNJI01000092.1"/>
</dbReference>
<dbReference type="InterPro" id="IPR000791">
    <property type="entry name" value="Gpr1/Fun34/SatP-like"/>
</dbReference>
<dbReference type="InterPro" id="IPR047623">
    <property type="entry name" value="SatP"/>
</dbReference>
<comment type="similarity">
    <text evidence="2">Belongs to the acetate uptake transporter (AceTr) (TC 2.A.96) family.</text>
</comment>
<gene>
    <name evidence="7" type="ORF">SAMN05660330_04393</name>
</gene>
<evidence type="ECO:0000256" key="4">
    <source>
        <dbReference type="ARBA" id="ARBA00022989"/>
    </source>
</evidence>
<evidence type="ECO:0000256" key="6">
    <source>
        <dbReference type="SAM" id="Phobius"/>
    </source>
</evidence>
<name>A0A1H0W2U3_9BACT</name>
<evidence type="ECO:0000256" key="1">
    <source>
        <dbReference type="ARBA" id="ARBA00004141"/>
    </source>
</evidence>
<feature type="transmembrane region" description="Helical" evidence="6">
    <location>
        <begin position="107"/>
        <end position="124"/>
    </location>
</feature>
<dbReference type="Pfam" id="PF01184">
    <property type="entry name" value="Gpr1_Fun34_YaaH"/>
    <property type="match status" value="1"/>
</dbReference>
<evidence type="ECO:0008006" key="9">
    <source>
        <dbReference type="Google" id="ProtNLM"/>
    </source>
</evidence>
<keyword evidence="8" id="KW-1185">Reference proteome</keyword>
<keyword evidence="4 6" id="KW-1133">Transmembrane helix</keyword>
<feature type="transmembrane region" description="Helical" evidence="6">
    <location>
        <begin position="67"/>
        <end position="86"/>
    </location>
</feature>
<feature type="transmembrane region" description="Helical" evidence="6">
    <location>
        <begin position="12"/>
        <end position="30"/>
    </location>
</feature>
<dbReference type="STRING" id="91360.SAMN05660330_04393"/>